<dbReference type="InterPro" id="IPR016186">
    <property type="entry name" value="C-type_lectin-like/link_sf"/>
</dbReference>
<keyword evidence="5" id="KW-1185">Reference proteome</keyword>
<evidence type="ECO:0000313" key="5">
    <source>
        <dbReference type="Proteomes" id="UP000887568"/>
    </source>
</evidence>
<dbReference type="PANTHER" id="PTHR22803">
    <property type="entry name" value="MANNOSE, PHOSPHOLIPASE, LECTIN RECEPTOR RELATED"/>
    <property type="match status" value="1"/>
</dbReference>
<dbReference type="InterPro" id="IPR001304">
    <property type="entry name" value="C-type_lectin-like"/>
</dbReference>
<dbReference type="Gene3D" id="3.10.100.10">
    <property type="entry name" value="Mannose-Binding Protein A, subunit A"/>
    <property type="match status" value="1"/>
</dbReference>
<proteinExistence type="predicted"/>
<reference evidence="4" key="1">
    <citation type="submission" date="2022-11" db="UniProtKB">
        <authorList>
            <consortium name="EnsemblMetazoa"/>
        </authorList>
    </citation>
    <scope>IDENTIFICATION</scope>
</reference>
<keyword evidence="2" id="KW-0732">Signal</keyword>
<dbReference type="PROSITE" id="PS00615">
    <property type="entry name" value="C_TYPE_LECTIN_1"/>
    <property type="match status" value="1"/>
</dbReference>
<organism evidence="4 5">
    <name type="scientific">Patiria miniata</name>
    <name type="common">Bat star</name>
    <name type="synonym">Asterina miniata</name>
    <dbReference type="NCBI Taxonomy" id="46514"/>
    <lineage>
        <taxon>Eukaryota</taxon>
        <taxon>Metazoa</taxon>
        <taxon>Echinodermata</taxon>
        <taxon>Eleutherozoa</taxon>
        <taxon>Asterozoa</taxon>
        <taxon>Asteroidea</taxon>
        <taxon>Valvatacea</taxon>
        <taxon>Valvatida</taxon>
        <taxon>Asterinidae</taxon>
        <taxon>Patiria</taxon>
    </lineage>
</organism>
<dbReference type="Proteomes" id="UP000887568">
    <property type="component" value="Unplaced"/>
</dbReference>
<feature type="signal peptide" evidence="2">
    <location>
        <begin position="1"/>
        <end position="20"/>
    </location>
</feature>
<dbReference type="InterPro" id="IPR016187">
    <property type="entry name" value="CTDL_fold"/>
</dbReference>
<feature type="chain" id="PRO_5038102930" description="C-type lectin domain-containing protein" evidence="2">
    <location>
        <begin position="21"/>
        <end position="159"/>
    </location>
</feature>
<dbReference type="AlphaFoldDB" id="A0A913ZL82"/>
<dbReference type="SMART" id="SM00034">
    <property type="entry name" value="CLECT"/>
    <property type="match status" value="1"/>
</dbReference>
<dbReference type="OrthoDB" id="7357196at2759"/>
<evidence type="ECO:0000256" key="1">
    <source>
        <dbReference type="ARBA" id="ARBA00023157"/>
    </source>
</evidence>
<dbReference type="Pfam" id="PF00059">
    <property type="entry name" value="Lectin_C"/>
    <property type="match status" value="1"/>
</dbReference>
<evidence type="ECO:0000259" key="3">
    <source>
        <dbReference type="PROSITE" id="PS50041"/>
    </source>
</evidence>
<dbReference type="InterPro" id="IPR018378">
    <property type="entry name" value="C-type_lectin_CS"/>
</dbReference>
<name>A0A913ZL82_PATMI</name>
<evidence type="ECO:0000313" key="4">
    <source>
        <dbReference type="EnsemblMetazoa" id="XP_038052089.1"/>
    </source>
</evidence>
<dbReference type="GeneID" id="119724873"/>
<dbReference type="PROSITE" id="PS50041">
    <property type="entry name" value="C_TYPE_LECTIN_2"/>
    <property type="match status" value="1"/>
</dbReference>
<sequence length="159" mass="17722">MHSSVFVVFATSCFVVQVAARCRSLAPGCPAPWRQWGNSCYSLTESLVKWDKARDACGNMGGVLAVPRSLQENDFIQTFIAASLNVWIDCNDITTEGRWECQENGVEVNFRKWDQDQPETGMTGDGEDCAVIRSASSGHQGWHDYPCDDNFKAVCKKLF</sequence>
<dbReference type="RefSeq" id="XP_038052089.1">
    <property type="nucleotide sequence ID" value="XM_038196161.1"/>
</dbReference>
<dbReference type="CDD" id="cd00037">
    <property type="entry name" value="CLECT"/>
    <property type="match status" value="1"/>
</dbReference>
<protein>
    <recommendedName>
        <fullName evidence="3">C-type lectin domain-containing protein</fullName>
    </recommendedName>
</protein>
<keyword evidence="1" id="KW-1015">Disulfide bond</keyword>
<evidence type="ECO:0000256" key="2">
    <source>
        <dbReference type="SAM" id="SignalP"/>
    </source>
</evidence>
<dbReference type="SUPFAM" id="SSF56436">
    <property type="entry name" value="C-type lectin-like"/>
    <property type="match status" value="1"/>
</dbReference>
<dbReference type="InterPro" id="IPR050111">
    <property type="entry name" value="C-type_lectin/snaclec_domain"/>
</dbReference>
<dbReference type="EnsemblMetazoa" id="XM_038196161.1">
    <property type="protein sequence ID" value="XP_038052089.1"/>
    <property type="gene ID" value="LOC119724873"/>
</dbReference>
<feature type="domain" description="C-type lectin" evidence="3">
    <location>
        <begin position="36"/>
        <end position="156"/>
    </location>
</feature>
<accession>A0A913ZL82</accession>
<dbReference type="OMA" id="CNDITTE"/>